<dbReference type="SUPFAM" id="SSF53756">
    <property type="entry name" value="UDP-Glycosyltransferase/glycogen phosphorylase"/>
    <property type="match status" value="1"/>
</dbReference>
<dbReference type="InterPro" id="IPR007235">
    <property type="entry name" value="Glyco_trans_28_C"/>
</dbReference>
<protein>
    <submittedName>
        <fullName evidence="2">Glycosyltransferase</fullName>
    </submittedName>
</protein>
<evidence type="ECO:0000313" key="3">
    <source>
        <dbReference type="Proteomes" id="UP001549036"/>
    </source>
</evidence>
<dbReference type="RefSeq" id="WP_126102055.1">
    <property type="nucleotide sequence ID" value="NZ_JBEPLM010000004.1"/>
</dbReference>
<feature type="domain" description="Glycosyl transferase family 28 C-terminal" evidence="1">
    <location>
        <begin position="213"/>
        <end position="350"/>
    </location>
</feature>
<dbReference type="PANTHER" id="PTHR21015">
    <property type="entry name" value="UDP-N-ACETYLGLUCOSAMINE--N-ACETYLMURAMYL-(PENTAPEPTIDE) PYROPHOSPHORYL-UNDECAPRENOL N-ACETYLGLUCOSAMINE TRANSFERASE 1"/>
    <property type="match status" value="1"/>
</dbReference>
<reference evidence="2 3" key="1">
    <citation type="submission" date="2024-06" db="EMBL/GenBank/DDBJ databases">
        <title>Genomic Encyclopedia of Type Strains, Phase IV (KMG-IV): sequencing the most valuable type-strain genomes for metagenomic binning, comparative biology and taxonomic classification.</title>
        <authorList>
            <person name="Goeker M."/>
        </authorList>
    </citation>
    <scope>NUCLEOTIDE SEQUENCE [LARGE SCALE GENOMIC DNA]</scope>
    <source>
        <strain evidence="2 3">DSM 29846</strain>
    </source>
</reference>
<evidence type="ECO:0000313" key="2">
    <source>
        <dbReference type="EMBL" id="MET3593215.1"/>
    </source>
</evidence>
<proteinExistence type="predicted"/>
<dbReference type="Proteomes" id="UP001549036">
    <property type="component" value="Unassembled WGS sequence"/>
</dbReference>
<dbReference type="Pfam" id="PF04101">
    <property type="entry name" value="Glyco_tran_28_C"/>
    <property type="match status" value="1"/>
</dbReference>
<comment type="caution">
    <text evidence="2">The sequence shown here is derived from an EMBL/GenBank/DDBJ whole genome shotgun (WGS) entry which is preliminary data.</text>
</comment>
<organism evidence="2 3">
    <name type="scientific">Mesorhizobium shonense</name>
    <dbReference type="NCBI Taxonomy" id="1209948"/>
    <lineage>
        <taxon>Bacteria</taxon>
        <taxon>Pseudomonadati</taxon>
        <taxon>Pseudomonadota</taxon>
        <taxon>Alphaproteobacteria</taxon>
        <taxon>Hyphomicrobiales</taxon>
        <taxon>Phyllobacteriaceae</taxon>
        <taxon>Mesorhizobium</taxon>
    </lineage>
</organism>
<sequence length="398" mass="42719">MKRLRAFFYVQHLLGIGHLARASRIAAALVDDGFDVTVVTGGAPIAGFPGPGVKSVTLPPVTSGDEGFSALVDLQGKPIDDDFKKCRSEMLLQAFRDCRPDIVIVEAFPFGRRQMRFELLPLIEAIEATSPRPLLATSVRDILQERVKPGRDEETVDLVNRHFDLVMVHGDPAFATIDKTFPLAGAIRTEVTYTGLVAAPPPPAAAERFDVLVSVGGGAAGKSLVSSTIAAARKASNAWKWCLITGPNLPKDEFDPIARDATPGLSIFRFREDFASLLTGARLSVSQAGYNTVCDVLRAGCRSLLVPFAAGGETEQTVRALMLEELGLATVLMEKDLTPGGLAQAIEQALVGPTPSAHRLDLEGARRSAQILRERYRTWSLKGGPDSGKVHDQTAAGR</sequence>
<evidence type="ECO:0000259" key="1">
    <source>
        <dbReference type="Pfam" id="PF04101"/>
    </source>
</evidence>
<keyword evidence="3" id="KW-1185">Reference proteome</keyword>
<accession>A0ABV2HRI0</accession>
<name>A0ABV2HRI0_9HYPH</name>
<dbReference type="PANTHER" id="PTHR21015:SF28">
    <property type="entry name" value="SLL1722 PROTEIN"/>
    <property type="match status" value="1"/>
</dbReference>
<gene>
    <name evidence="2" type="ORF">ABID26_002612</name>
</gene>
<dbReference type="Gene3D" id="3.40.50.2000">
    <property type="entry name" value="Glycogen Phosphorylase B"/>
    <property type="match status" value="1"/>
</dbReference>
<dbReference type="EMBL" id="JBEPLM010000004">
    <property type="protein sequence ID" value="MET3593215.1"/>
    <property type="molecule type" value="Genomic_DNA"/>
</dbReference>